<keyword evidence="2" id="KW-1185">Reference proteome</keyword>
<comment type="caution">
    <text evidence="1">The sequence shown here is derived from an EMBL/GenBank/DDBJ whole genome shotgun (WGS) entry which is preliminary data.</text>
</comment>
<dbReference type="AlphaFoldDB" id="A0A0B0MMI9"/>
<protein>
    <submittedName>
        <fullName evidence="1">Uncharacterized protein</fullName>
    </submittedName>
</protein>
<reference evidence="2" key="1">
    <citation type="submission" date="2014-09" db="EMBL/GenBank/DDBJ databases">
        <authorList>
            <person name="Mudge J."/>
            <person name="Ramaraj T."/>
            <person name="Lindquist I.E."/>
            <person name="Bharti A.K."/>
            <person name="Sundararajan A."/>
            <person name="Cameron C.T."/>
            <person name="Woodward J.E."/>
            <person name="May G.D."/>
            <person name="Brubaker C."/>
            <person name="Broadhvest J."/>
            <person name="Wilkins T.A."/>
        </authorList>
    </citation>
    <scope>NUCLEOTIDE SEQUENCE</scope>
    <source>
        <strain evidence="2">cv. AKA8401</strain>
    </source>
</reference>
<organism evidence="1 2">
    <name type="scientific">Gossypium arboreum</name>
    <name type="common">Tree cotton</name>
    <name type="synonym">Gossypium nanking</name>
    <dbReference type="NCBI Taxonomy" id="29729"/>
    <lineage>
        <taxon>Eukaryota</taxon>
        <taxon>Viridiplantae</taxon>
        <taxon>Streptophyta</taxon>
        <taxon>Embryophyta</taxon>
        <taxon>Tracheophyta</taxon>
        <taxon>Spermatophyta</taxon>
        <taxon>Magnoliopsida</taxon>
        <taxon>eudicotyledons</taxon>
        <taxon>Gunneridae</taxon>
        <taxon>Pentapetalae</taxon>
        <taxon>rosids</taxon>
        <taxon>malvids</taxon>
        <taxon>Malvales</taxon>
        <taxon>Malvaceae</taxon>
        <taxon>Malvoideae</taxon>
        <taxon>Gossypium</taxon>
    </lineage>
</organism>
<accession>A0A0B0MMI9</accession>
<evidence type="ECO:0000313" key="2">
    <source>
        <dbReference type="Proteomes" id="UP000032142"/>
    </source>
</evidence>
<name>A0A0B0MMI9_GOSAR</name>
<dbReference type="Proteomes" id="UP000032142">
    <property type="component" value="Unassembled WGS sequence"/>
</dbReference>
<dbReference type="EMBL" id="JRRC01145138">
    <property type="protein sequence ID" value="KHG00704.1"/>
    <property type="molecule type" value="Genomic_DNA"/>
</dbReference>
<proteinExistence type="predicted"/>
<gene>
    <name evidence="1" type="ORF">F383_39007</name>
</gene>
<sequence length="26" mass="3154">MTIRYFYRLSPFTRFHLKPSSTSCLT</sequence>
<evidence type="ECO:0000313" key="1">
    <source>
        <dbReference type="EMBL" id="KHG00704.1"/>
    </source>
</evidence>